<dbReference type="RefSeq" id="WP_345247225.1">
    <property type="nucleotide sequence ID" value="NZ_BAABHD010000078.1"/>
</dbReference>
<sequence length="92" mass="10839">MIYVINLEDGGGIEFFFAKGSGKLIKMADQSPEEPQEFRTFKLAWKKVNEYRQKYPAVCQLYVVDRKEFNNRRQILQTPRPKPDPAPFKLED</sequence>
<reference evidence="3" key="1">
    <citation type="journal article" date="2019" name="Int. J. Syst. Evol. Microbiol.">
        <title>The Global Catalogue of Microorganisms (GCM) 10K type strain sequencing project: providing services to taxonomists for standard genome sequencing and annotation.</title>
        <authorList>
            <consortium name="The Broad Institute Genomics Platform"/>
            <consortium name="The Broad Institute Genome Sequencing Center for Infectious Disease"/>
            <person name="Wu L."/>
            <person name="Ma J."/>
        </authorList>
    </citation>
    <scope>NUCLEOTIDE SEQUENCE [LARGE SCALE GENOMIC DNA]</scope>
    <source>
        <strain evidence="3">JCM 17927</strain>
    </source>
</reference>
<evidence type="ECO:0000313" key="2">
    <source>
        <dbReference type="EMBL" id="GAA4464793.1"/>
    </source>
</evidence>
<name>A0ABP8NFY8_9BACT</name>
<gene>
    <name evidence="2" type="ORF">GCM10023189_44540</name>
</gene>
<evidence type="ECO:0000313" key="3">
    <source>
        <dbReference type="Proteomes" id="UP001501175"/>
    </source>
</evidence>
<evidence type="ECO:0000256" key="1">
    <source>
        <dbReference type="SAM" id="MobiDB-lite"/>
    </source>
</evidence>
<comment type="caution">
    <text evidence="2">The sequence shown here is derived from an EMBL/GenBank/DDBJ whole genome shotgun (WGS) entry which is preliminary data.</text>
</comment>
<feature type="region of interest" description="Disordered" evidence="1">
    <location>
        <begin position="73"/>
        <end position="92"/>
    </location>
</feature>
<protein>
    <submittedName>
        <fullName evidence="2">Uncharacterized protein</fullName>
    </submittedName>
</protein>
<dbReference type="EMBL" id="BAABHD010000078">
    <property type="protein sequence ID" value="GAA4464793.1"/>
    <property type="molecule type" value="Genomic_DNA"/>
</dbReference>
<accession>A0ABP8NFY8</accession>
<proteinExistence type="predicted"/>
<dbReference type="Proteomes" id="UP001501175">
    <property type="component" value="Unassembled WGS sequence"/>
</dbReference>
<organism evidence="2 3">
    <name type="scientific">Nibrella saemangeumensis</name>
    <dbReference type="NCBI Taxonomy" id="1084526"/>
    <lineage>
        <taxon>Bacteria</taxon>
        <taxon>Pseudomonadati</taxon>
        <taxon>Bacteroidota</taxon>
        <taxon>Cytophagia</taxon>
        <taxon>Cytophagales</taxon>
        <taxon>Spirosomataceae</taxon>
        <taxon>Nibrella</taxon>
    </lineage>
</organism>
<keyword evidence="3" id="KW-1185">Reference proteome</keyword>